<dbReference type="EMBL" id="PSQE01000008">
    <property type="protein sequence ID" value="RHN43288.1"/>
    <property type="molecule type" value="Genomic_DNA"/>
</dbReference>
<comment type="caution">
    <text evidence="1">The sequence shown here is derived from an EMBL/GenBank/DDBJ whole genome shotgun (WGS) entry which is preliminary data.</text>
</comment>
<evidence type="ECO:0000313" key="1">
    <source>
        <dbReference type="EMBL" id="RHN43288.1"/>
    </source>
</evidence>
<accession>A0A396GSD4</accession>
<dbReference type="Proteomes" id="UP000265566">
    <property type="component" value="Chromosome 8"/>
</dbReference>
<name>A0A396GSD4_MEDTR</name>
<proteinExistence type="predicted"/>
<gene>
    <name evidence="1" type="ORF">MtrunA17_Chr8g0386181</name>
</gene>
<sequence>MKKLYRNTKEIRNFGMMKKNEGLMWRSKDEEIGGLVECVSPSIHHAPPSSGSSYLLVSSLLVSPQTDRHVCTAVATLCANEPTACLGHTLRRSGL</sequence>
<organism evidence="1">
    <name type="scientific">Medicago truncatula</name>
    <name type="common">Barrel medic</name>
    <name type="synonym">Medicago tribuloides</name>
    <dbReference type="NCBI Taxonomy" id="3880"/>
    <lineage>
        <taxon>Eukaryota</taxon>
        <taxon>Viridiplantae</taxon>
        <taxon>Streptophyta</taxon>
        <taxon>Embryophyta</taxon>
        <taxon>Tracheophyta</taxon>
        <taxon>Spermatophyta</taxon>
        <taxon>Magnoliopsida</taxon>
        <taxon>eudicotyledons</taxon>
        <taxon>Gunneridae</taxon>
        <taxon>Pentapetalae</taxon>
        <taxon>rosids</taxon>
        <taxon>fabids</taxon>
        <taxon>Fabales</taxon>
        <taxon>Fabaceae</taxon>
        <taxon>Papilionoideae</taxon>
        <taxon>50 kb inversion clade</taxon>
        <taxon>NPAAA clade</taxon>
        <taxon>Hologalegina</taxon>
        <taxon>IRL clade</taxon>
        <taxon>Trifolieae</taxon>
        <taxon>Medicago</taxon>
    </lineage>
</organism>
<dbReference type="Gramene" id="rna49836">
    <property type="protein sequence ID" value="RHN43288.1"/>
    <property type="gene ID" value="gene49836"/>
</dbReference>
<protein>
    <submittedName>
        <fullName evidence="1">Uncharacterized protein</fullName>
    </submittedName>
</protein>
<reference evidence="1" key="1">
    <citation type="journal article" date="2018" name="Nat. Plants">
        <title>Whole-genome landscape of Medicago truncatula symbiotic genes.</title>
        <authorList>
            <person name="Pecrix Y."/>
            <person name="Gamas P."/>
            <person name="Carrere S."/>
        </authorList>
    </citation>
    <scope>NUCLEOTIDE SEQUENCE</scope>
    <source>
        <tissue evidence="1">Leaves</tissue>
    </source>
</reference>
<dbReference type="AlphaFoldDB" id="A0A396GSD4"/>